<gene>
    <name evidence="1" type="ORF">ACFPPD_06705</name>
</gene>
<organism evidence="1 2">
    <name type="scientific">Cohnella suwonensis</name>
    <dbReference type="NCBI Taxonomy" id="696072"/>
    <lineage>
        <taxon>Bacteria</taxon>
        <taxon>Bacillati</taxon>
        <taxon>Bacillota</taxon>
        <taxon>Bacilli</taxon>
        <taxon>Bacillales</taxon>
        <taxon>Paenibacillaceae</taxon>
        <taxon>Cohnella</taxon>
    </lineage>
</organism>
<sequence>MSNRYCNLPGPGIIKDTFGQINTGFDGVQTDIDAHLADDAAHGFMQRQAIINGNFDVPQRGTSFTNPVNGAYLLDRWQVAHSADGGTLPANITHSQQKLTPGDIPNAFFFDRITTDGAGSGFGVGAYYIKSQKIENGTRYLCGAGKKITVSFWARSNISNKRIGVSIRQNYGAGGSPSPQEFLQVAGQIITLTSTWTKYTLTFTTNTLVGKTFGTNNDDYLHLSFFHMWGTTIASNYFGGGTAETFGGAGNVPDISRVHVHAGEEDLPFPVRSFAEELALCQRYYEKSYHYQTTPGTASAGTGIESKYMGSTVAISQPYGTTKFKVKKRITPTVTIYPYTTPTNTGRVSGNDGTDLASNSGTTHYIGDGGFGVYNNSGGTLSPSLGAVIFHWTADAEL</sequence>
<proteinExistence type="predicted"/>
<evidence type="ECO:0008006" key="3">
    <source>
        <dbReference type="Google" id="ProtNLM"/>
    </source>
</evidence>
<dbReference type="Proteomes" id="UP001596105">
    <property type="component" value="Unassembled WGS sequence"/>
</dbReference>
<dbReference type="SUPFAM" id="SSF49785">
    <property type="entry name" value="Galactose-binding domain-like"/>
    <property type="match status" value="1"/>
</dbReference>
<reference evidence="2" key="1">
    <citation type="journal article" date="2019" name="Int. J. Syst. Evol. Microbiol.">
        <title>The Global Catalogue of Microorganisms (GCM) 10K type strain sequencing project: providing services to taxonomists for standard genome sequencing and annotation.</title>
        <authorList>
            <consortium name="The Broad Institute Genomics Platform"/>
            <consortium name="The Broad Institute Genome Sequencing Center for Infectious Disease"/>
            <person name="Wu L."/>
            <person name="Ma J."/>
        </authorList>
    </citation>
    <scope>NUCLEOTIDE SEQUENCE [LARGE SCALE GENOMIC DNA]</scope>
    <source>
        <strain evidence="2">CCUG 57113</strain>
    </source>
</reference>
<evidence type="ECO:0000313" key="2">
    <source>
        <dbReference type="Proteomes" id="UP001596105"/>
    </source>
</evidence>
<dbReference type="Gene3D" id="2.60.120.260">
    <property type="entry name" value="Galactose-binding domain-like"/>
    <property type="match status" value="1"/>
</dbReference>
<name>A0ABW0LR81_9BACL</name>
<protein>
    <recommendedName>
        <fullName evidence="3">CBM-cenC domain-containing protein</fullName>
    </recommendedName>
</protein>
<dbReference type="EMBL" id="JBHSMH010000011">
    <property type="protein sequence ID" value="MFC5468404.1"/>
    <property type="molecule type" value="Genomic_DNA"/>
</dbReference>
<accession>A0ABW0LR81</accession>
<evidence type="ECO:0000313" key="1">
    <source>
        <dbReference type="EMBL" id="MFC5468404.1"/>
    </source>
</evidence>
<dbReference type="InterPro" id="IPR008979">
    <property type="entry name" value="Galactose-bd-like_sf"/>
</dbReference>
<comment type="caution">
    <text evidence="1">The sequence shown here is derived from an EMBL/GenBank/DDBJ whole genome shotgun (WGS) entry which is preliminary data.</text>
</comment>
<dbReference type="RefSeq" id="WP_209748624.1">
    <property type="nucleotide sequence ID" value="NZ_JBHSMH010000011.1"/>
</dbReference>
<keyword evidence="2" id="KW-1185">Reference proteome</keyword>